<dbReference type="Pfam" id="PF00144">
    <property type="entry name" value="Beta-lactamase"/>
    <property type="match status" value="1"/>
</dbReference>
<dbReference type="RefSeq" id="WP_142036572.1">
    <property type="nucleotide sequence ID" value="NZ_VFOW01000001.1"/>
</dbReference>
<keyword evidence="4" id="KW-1185">Reference proteome</keyword>
<reference evidence="3 4" key="1">
    <citation type="submission" date="2019-06" db="EMBL/GenBank/DDBJ databases">
        <title>Sequencing the genomes of 1000 actinobacteria strains.</title>
        <authorList>
            <person name="Klenk H.-P."/>
        </authorList>
    </citation>
    <scope>NUCLEOTIDE SEQUENCE [LARGE SCALE GENOMIC DNA]</scope>
    <source>
        <strain evidence="3 4">DSM 45928</strain>
    </source>
</reference>
<dbReference type="Proteomes" id="UP000317043">
    <property type="component" value="Unassembled WGS sequence"/>
</dbReference>
<accession>A0A543ATM2</accession>
<dbReference type="AlphaFoldDB" id="A0A543ATM2"/>
<comment type="caution">
    <text evidence="3">The sequence shown here is derived from an EMBL/GenBank/DDBJ whole genome shotgun (WGS) entry which is preliminary data.</text>
</comment>
<sequence>MVHKKLERATRKTQADGRIPAISAALVRADRPGWFIQVGTAGDGKTLAEDTQFRLGSVTKTFTAALILQCRDAGLLELDDPIGKHLSVPAHGEHTIRDLLAHRSGLQREPHGDVWDAQVGPDAAQLLADLAHAERVLPANRRFHYSNLGFALLGHLAAAKRGGTWEEVLTQYLLQPLGLTDITVQPRRSAATGYLVDAYSDHARPEPATDTGGIAPAAQLWGSAANAATWAAFLADPATVDPDGAVLSADTLAEARQPHSISDEATWASGIGLGVMIEPQGGRVLHVGHYGAMYGYLAAAFGRIGPDQPAGLGAAVLGSSGTAGQTMELVHELLKRSATDDPGDIPMWTPAGPVPEEHRPLLGRWWSEGFGFTFSWHDGTLQARGDRAPKNAPPAVFQQVGPDEFRTVSGREAGESLLLVRDTDGTVGAMRWAGYLVTREQDTPLVGP</sequence>
<feature type="domain" description="DUF7586" evidence="2">
    <location>
        <begin position="354"/>
        <end position="439"/>
    </location>
</feature>
<dbReference type="Gene3D" id="3.40.710.10">
    <property type="entry name" value="DD-peptidase/beta-lactamase superfamily"/>
    <property type="match status" value="1"/>
</dbReference>
<feature type="domain" description="Beta-lactamase-related" evidence="1">
    <location>
        <begin position="7"/>
        <end position="317"/>
    </location>
</feature>
<evidence type="ECO:0000313" key="4">
    <source>
        <dbReference type="Proteomes" id="UP000317043"/>
    </source>
</evidence>
<dbReference type="InterPro" id="IPR050491">
    <property type="entry name" value="AmpC-like"/>
</dbReference>
<dbReference type="PANTHER" id="PTHR46825">
    <property type="entry name" value="D-ALANYL-D-ALANINE-CARBOXYPEPTIDASE/ENDOPEPTIDASE AMPH"/>
    <property type="match status" value="1"/>
</dbReference>
<proteinExistence type="predicted"/>
<evidence type="ECO:0000313" key="3">
    <source>
        <dbReference type="EMBL" id="TQL75934.1"/>
    </source>
</evidence>
<name>A0A543ATM2_9ACTN</name>
<evidence type="ECO:0000259" key="2">
    <source>
        <dbReference type="Pfam" id="PF24491"/>
    </source>
</evidence>
<evidence type="ECO:0000259" key="1">
    <source>
        <dbReference type="Pfam" id="PF00144"/>
    </source>
</evidence>
<dbReference type="EMBL" id="VFOW01000001">
    <property type="protein sequence ID" value="TQL75934.1"/>
    <property type="molecule type" value="Genomic_DNA"/>
</dbReference>
<dbReference type="OrthoDB" id="3863176at2"/>
<dbReference type="Pfam" id="PF24491">
    <property type="entry name" value="DUF7586"/>
    <property type="match status" value="1"/>
</dbReference>
<dbReference type="InterPro" id="IPR012338">
    <property type="entry name" value="Beta-lactam/transpept-like"/>
</dbReference>
<dbReference type="InterPro" id="IPR001466">
    <property type="entry name" value="Beta-lactam-related"/>
</dbReference>
<dbReference type="SUPFAM" id="SSF56601">
    <property type="entry name" value="beta-lactamase/transpeptidase-like"/>
    <property type="match status" value="1"/>
</dbReference>
<dbReference type="PANTHER" id="PTHR46825:SF7">
    <property type="entry name" value="D-ALANYL-D-ALANINE CARBOXYPEPTIDASE"/>
    <property type="match status" value="1"/>
</dbReference>
<protein>
    <submittedName>
        <fullName evidence="3">CubicO group peptidase (Beta-lactamase class C family)</fullName>
    </submittedName>
</protein>
<gene>
    <name evidence="3" type="ORF">FB566_1452</name>
</gene>
<organism evidence="3 4">
    <name type="scientific">Stackebrandtia endophytica</name>
    <dbReference type="NCBI Taxonomy" id="1496996"/>
    <lineage>
        <taxon>Bacteria</taxon>
        <taxon>Bacillati</taxon>
        <taxon>Actinomycetota</taxon>
        <taxon>Actinomycetes</taxon>
        <taxon>Glycomycetales</taxon>
        <taxon>Glycomycetaceae</taxon>
        <taxon>Stackebrandtia</taxon>
    </lineage>
</organism>
<dbReference type="InParanoid" id="A0A543ATM2"/>
<dbReference type="InterPro" id="IPR056008">
    <property type="entry name" value="DUF7586"/>
</dbReference>